<protein>
    <submittedName>
        <fullName evidence="4">NADAR family protein</fullName>
    </submittedName>
</protein>
<dbReference type="InterPro" id="IPR037238">
    <property type="entry name" value="YbiA-like_sf"/>
</dbReference>
<accession>A0A3Q9FT55</accession>
<dbReference type="RefSeq" id="WP_126620047.1">
    <property type="nucleotide sequence ID" value="NZ_CP034563.1"/>
</dbReference>
<dbReference type="AlphaFoldDB" id="A0A3Q9FT55"/>
<evidence type="ECO:0000313" key="4">
    <source>
        <dbReference type="EMBL" id="AZQ65386.1"/>
    </source>
</evidence>
<organism evidence="4 5">
    <name type="scientific">Flammeovirga pectinis</name>
    <dbReference type="NCBI Taxonomy" id="2494373"/>
    <lineage>
        <taxon>Bacteria</taxon>
        <taxon>Pseudomonadati</taxon>
        <taxon>Bacteroidota</taxon>
        <taxon>Cytophagia</taxon>
        <taxon>Cytophagales</taxon>
        <taxon>Flammeovirgaceae</taxon>
        <taxon>Flammeovirga</taxon>
    </lineage>
</organism>
<dbReference type="EMBL" id="CP034563">
    <property type="protein sequence ID" value="AZQ65386.1"/>
    <property type="molecule type" value="Genomic_DNA"/>
</dbReference>
<gene>
    <name evidence="4" type="ORF">EI427_24550</name>
</gene>
<dbReference type="InterPro" id="IPR012816">
    <property type="entry name" value="NADAR"/>
</dbReference>
<feature type="domain" description="NADAR" evidence="3">
    <location>
        <begin position="24"/>
        <end position="182"/>
    </location>
</feature>
<comment type="catalytic activity">
    <reaction evidence="2">
        <text>2,5-diamino-6-hydroxy-4-(5-phosphoribosylamino)-pyrimidine + H2O = 2,5,6-triamino-4-hydroxypyrimidine + D-ribose 5-phosphate</text>
        <dbReference type="Rhea" id="RHEA:23436"/>
        <dbReference type="ChEBI" id="CHEBI:15377"/>
        <dbReference type="ChEBI" id="CHEBI:58614"/>
        <dbReference type="ChEBI" id="CHEBI:78346"/>
        <dbReference type="ChEBI" id="CHEBI:137796"/>
    </reaction>
</comment>
<comment type="catalytic activity">
    <reaction evidence="1">
        <text>5-amino-6-(5-phospho-D-ribosylamino)uracil + H2O = 5,6-diaminouracil + D-ribose 5-phosphate</text>
        <dbReference type="Rhea" id="RHEA:55020"/>
        <dbReference type="ChEBI" id="CHEBI:15377"/>
        <dbReference type="ChEBI" id="CHEBI:46252"/>
        <dbReference type="ChEBI" id="CHEBI:58453"/>
        <dbReference type="ChEBI" id="CHEBI:78346"/>
    </reaction>
</comment>
<sequence>MEAKYSLEWLKIKEESNTSIKFLFFWGHTQNHKEEVGNFCFSQWYESSFTIKGITYLTTEHWMMAEKARLFGDEIVYQQIINCQKPGEAKDLGRQVKNFDEEVWKKYRYEIVKIGNIYKFTEHKKMGEYLLNTQSRVLVEASPVDTIWGIGLTKDSDSSRNVHFWRGLNLLGFALMETRDFIKDNGFEIPPSLDLTSSLNY</sequence>
<name>A0A3Q9FT55_9BACT</name>
<reference evidence="4 5" key="1">
    <citation type="submission" date="2018-12" db="EMBL/GenBank/DDBJ databases">
        <title>Flammeovirga pectinis sp. nov., isolated from the gut of the Korean scallop, Patinopecten yessoensis.</title>
        <authorList>
            <person name="Bae J.-W."/>
            <person name="Jeong Y.-S."/>
            <person name="Kang W."/>
        </authorList>
    </citation>
    <scope>NUCLEOTIDE SEQUENCE [LARGE SCALE GENOMIC DNA]</scope>
    <source>
        <strain evidence="4 5">L12M1</strain>
    </source>
</reference>
<evidence type="ECO:0000256" key="2">
    <source>
        <dbReference type="ARBA" id="ARBA00000751"/>
    </source>
</evidence>
<evidence type="ECO:0000259" key="3">
    <source>
        <dbReference type="Pfam" id="PF08719"/>
    </source>
</evidence>
<dbReference type="SUPFAM" id="SSF143990">
    <property type="entry name" value="YbiA-like"/>
    <property type="match status" value="1"/>
</dbReference>
<keyword evidence="5" id="KW-1185">Reference proteome</keyword>
<dbReference type="Pfam" id="PF08719">
    <property type="entry name" value="NADAR"/>
    <property type="match status" value="1"/>
</dbReference>
<dbReference type="Gene3D" id="1.10.357.40">
    <property type="entry name" value="YbiA-like"/>
    <property type="match status" value="1"/>
</dbReference>
<evidence type="ECO:0000256" key="1">
    <source>
        <dbReference type="ARBA" id="ARBA00000022"/>
    </source>
</evidence>
<evidence type="ECO:0000313" key="5">
    <source>
        <dbReference type="Proteomes" id="UP000267268"/>
    </source>
</evidence>
<proteinExistence type="predicted"/>
<dbReference type="OrthoDB" id="67297at2"/>
<dbReference type="NCBIfam" id="TIGR02464">
    <property type="entry name" value="ribofla_fusion"/>
    <property type="match status" value="1"/>
</dbReference>
<dbReference type="CDD" id="cd15457">
    <property type="entry name" value="NADAR"/>
    <property type="match status" value="1"/>
</dbReference>
<dbReference type="KEGG" id="fll:EI427_24550"/>
<dbReference type="Proteomes" id="UP000267268">
    <property type="component" value="Chromosome 2"/>
</dbReference>